<dbReference type="InterPro" id="IPR024165">
    <property type="entry name" value="Kan/Strep_kinase"/>
</dbReference>
<evidence type="ECO:0000313" key="11">
    <source>
        <dbReference type="Proteomes" id="UP000327039"/>
    </source>
</evidence>
<dbReference type="Gene3D" id="3.90.1200.10">
    <property type="match status" value="1"/>
</dbReference>
<evidence type="ECO:0000256" key="2">
    <source>
        <dbReference type="ARBA" id="ARBA00022679"/>
    </source>
</evidence>
<accession>A0A5J5ITZ3</accession>
<keyword evidence="6" id="KW-0046">Antibiotic resistance</keyword>
<dbReference type="InterPro" id="IPR051678">
    <property type="entry name" value="AGP_Transferase"/>
</dbReference>
<comment type="caution">
    <text evidence="10">The sequence shown here is derived from an EMBL/GenBank/DDBJ whole genome shotgun (WGS) entry which is preliminary data.</text>
</comment>
<dbReference type="Pfam" id="PF01636">
    <property type="entry name" value="APH"/>
    <property type="match status" value="1"/>
</dbReference>
<dbReference type="InterPro" id="IPR002575">
    <property type="entry name" value="Aminoglycoside_PTrfase"/>
</dbReference>
<reference evidence="11" key="1">
    <citation type="submission" date="2019-09" db="EMBL/GenBank/DDBJ databases">
        <title>Mumia zhuanghuii sp. nov. isolated from the intestinal contents of plateau pika (Ochotona curzoniae) in the Qinghai-Tibet plateau of China.</title>
        <authorList>
            <person name="Tian Z."/>
        </authorList>
    </citation>
    <scope>NUCLEOTIDE SEQUENCE [LARGE SCALE GENOMIC DNA]</scope>
    <source>
        <strain evidence="11">DSM 25564</strain>
    </source>
</reference>
<evidence type="ECO:0000256" key="3">
    <source>
        <dbReference type="ARBA" id="ARBA00022741"/>
    </source>
</evidence>
<comment type="similarity">
    <text evidence="1">Belongs to the aminoglycoside phosphotransferase family.</text>
</comment>
<feature type="binding site" evidence="8">
    <location>
        <position position="178"/>
    </location>
    <ligand>
        <name>Mg(2+)</name>
        <dbReference type="ChEBI" id="CHEBI:18420"/>
    </ligand>
</feature>
<evidence type="ECO:0000256" key="6">
    <source>
        <dbReference type="ARBA" id="ARBA00023251"/>
    </source>
</evidence>
<dbReference type="EMBL" id="VYRZ01000001">
    <property type="protein sequence ID" value="KAA9089523.1"/>
    <property type="molecule type" value="Genomic_DNA"/>
</dbReference>
<dbReference type="PIRSF" id="PIRSF000706">
    <property type="entry name" value="Kanamycin_kin"/>
    <property type="match status" value="1"/>
</dbReference>
<evidence type="ECO:0000259" key="9">
    <source>
        <dbReference type="Pfam" id="PF01636"/>
    </source>
</evidence>
<dbReference type="AlphaFoldDB" id="A0A5J5ITZ3"/>
<keyword evidence="8" id="KW-0479">Metal-binding</keyword>
<sequence length="247" mass="26782">MPLPPPDLDAPMRADVDAQVRRLAGTAALTPLWRNEIGGATFATDDGRVVKAGPRNLETSMTAEAERMRWARRFTPVPEVMDAGERDDVEWLVTRALPGHSAVDPRWLADPATAVRAVGAGLRKLHDALPVADCPYDWSVAARLVNAAARGIDVPRTLRTPPPVDRAVVCHGDACCPNTLIGSDGRWVAHVDLGALGVADRWADIAVAAMSTGWNYGPGWEDFLVEAYGVPPDPARMSYYRELWNAT</sequence>
<keyword evidence="4" id="KW-0418">Kinase</keyword>
<dbReference type="GO" id="GO:0046872">
    <property type="term" value="F:metal ion binding"/>
    <property type="evidence" value="ECO:0007669"/>
    <property type="project" value="UniProtKB-KW"/>
</dbReference>
<dbReference type="GO" id="GO:0016773">
    <property type="term" value="F:phosphotransferase activity, alcohol group as acceptor"/>
    <property type="evidence" value="ECO:0007669"/>
    <property type="project" value="InterPro"/>
</dbReference>
<dbReference type="GO" id="GO:0046677">
    <property type="term" value="P:response to antibiotic"/>
    <property type="evidence" value="ECO:0007669"/>
    <property type="project" value="UniProtKB-KW"/>
</dbReference>
<feature type="active site" description="Proton acceptor" evidence="7">
    <location>
        <position position="173"/>
    </location>
</feature>
<evidence type="ECO:0000256" key="5">
    <source>
        <dbReference type="ARBA" id="ARBA00022840"/>
    </source>
</evidence>
<gene>
    <name evidence="10" type="ORF">F6B42_03320</name>
</gene>
<evidence type="ECO:0000256" key="7">
    <source>
        <dbReference type="PIRSR" id="PIRSR000706-1"/>
    </source>
</evidence>
<keyword evidence="8" id="KW-0460">Magnesium</keyword>
<dbReference type="Gene3D" id="3.30.200.20">
    <property type="entry name" value="Phosphorylase Kinase, domain 1"/>
    <property type="match status" value="1"/>
</dbReference>
<keyword evidence="11" id="KW-1185">Reference proteome</keyword>
<evidence type="ECO:0000256" key="8">
    <source>
        <dbReference type="PIRSR" id="PIRSR000706-2"/>
    </source>
</evidence>
<dbReference type="RefSeq" id="WP_150418154.1">
    <property type="nucleotide sequence ID" value="NZ_VYRZ01000001.1"/>
</dbReference>
<name>A0A5J5ITZ3_9MICO</name>
<dbReference type="CDD" id="cd05150">
    <property type="entry name" value="APH"/>
    <property type="match status" value="1"/>
</dbReference>
<keyword evidence="2 10" id="KW-0808">Transferase</keyword>
<keyword evidence="3" id="KW-0547">Nucleotide-binding</keyword>
<proteinExistence type="inferred from homology"/>
<dbReference type="GO" id="GO:0016301">
    <property type="term" value="F:kinase activity"/>
    <property type="evidence" value="ECO:0007669"/>
    <property type="project" value="UniProtKB-KW"/>
</dbReference>
<dbReference type="Proteomes" id="UP000327039">
    <property type="component" value="Unassembled WGS sequence"/>
</dbReference>
<keyword evidence="5" id="KW-0067">ATP-binding</keyword>
<dbReference type="InterPro" id="IPR011009">
    <property type="entry name" value="Kinase-like_dom_sf"/>
</dbReference>
<dbReference type="PANTHER" id="PTHR21310">
    <property type="entry name" value="AMINOGLYCOSIDE PHOSPHOTRANSFERASE-RELATED-RELATED"/>
    <property type="match status" value="1"/>
</dbReference>
<dbReference type="GO" id="GO:0005524">
    <property type="term" value="F:ATP binding"/>
    <property type="evidence" value="ECO:0007669"/>
    <property type="project" value="UniProtKB-KW"/>
</dbReference>
<feature type="domain" description="Aminoglycoside phosphotransferase" evidence="9">
    <location>
        <begin position="48"/>
        <end position="239"/>
    </location>
</feature>
<evidence type="ECO:0000313" key="10">
    <source>
        <dbReference type="EMBL" id="KAA9089523.1"/>
    </source>
</evidence>
<dbReference type="SUPFAM" id="SSF56112">
    <property type="entry name" value="Protein kinase-like (PK-like)"/>
    <property type="match status" value="1"/>
</dbReference>
<evidence type="ECO:0000256" key="1">
    <source>
        <dbReference type="ARBA" id="ARBA00006219"/>
    </source>
</evidence>
<dbReference type="OrthoDB" id="3806873at2"/>
<feature type="binding site" evidence="8">
    <location>
        <position position="192"/>
    </location>
    <ligand>
        <name>Mg(2+)</name>
        <dbReference type="ChEBI" id="CHEBI:18420"/>
    </ligand>
</feature>
<organism evidence="10 11">
    <name type="scientific">Microbacterium radiodurans</name>
    <dbReference type="NCBI Taxonomy" id="661398"/>
    <lineage>
        <taxon>Bacteria</taxon>
        <taxon>Bacillati</taxon>
        <taxon>Actinomycetota</taxon>
        <taxon>Actinomycetes</taxon>
        <taxon>Micrococcales</taxon>
        <taxon>Microbacteriaceae</taxon>
        <taxon>Microbacterium</taxon>
    </lineage>
</organism>
<protein>
    <submittedName>
        <fullName evidence="10">Aminoglycoside 3'-phosphotransferase</fullName>
    </submittedName>
</protein>
<evidence type="ECO:0000256" key="4">
    <source>
        <dbReference type="ARBA" id="ARBA00022777"/>
    </source>
</evidence>
<dbReference type="PANTHER" id="PTHR21310:SF41">
    <property type="entry name" value="3'-PHOSPHOTRANSFERASE, PUTATIVE-RELATED"/>
    <property type="match status" value="1"/>
</dbReference>